<dbReference type="Pfam" id="PF04101">
    <property type="entry name" value="Glyco_tran_28_C"/>
    <property type="match status" value="1"/>
</dbReference>
<name>A0A1M6U140_PSETH</name>
<dbReference type="Proteomes" id="UP000184363">
    <property type="component" value="Unassembled WGS sequence"/>
</dbReference>
<evidence type="ECO:0000313" key="5">
    <source>
        <dbReference type="Proteomes" id="UP000184363"/>
    </source>
</evidence>
<proteinExistence type="predicted"/>
<reference evidence="4 5" key="1">
    <citation type="submission" date="2016-11" db="EMBL/GenBank/DDBJ databases">
        <authorList>
            <person name="Jaros S."/>
            <person name="Januszkiewicz K."/>
            <person name="Wedrychowicz H."/>
        </authorList>
    </citation>
    <scope>NUCLEOTIDE SEQUENCE [LARGE SCALE GENOMIC DNA]</scope>
    <source>
        <strain evidence="4 5">DSM 43832</strain>
    </source>
</reference>
<dbReference type="EMBL" id="FRAP01000009">
    <property type="protein sequence ID" value="SHK62889.1"/>
    <property type="molecule type" value="Genomic_DNA"/>
</dbReference>
<evidence type="ECO:0000313" key="4">
    <source>
        <dbReference type="EMBL" id="SHK62889.1"/>
    </source>
</evidence>
<protein>
    <submittedName>
        <fullName evidence="4">Pimeloyl-ACP methyl ester carboxylesterase</fullName>
    </submittedName>
</protein>
<dbReference type="Pfam" id="PF00561">
    <property type="entry name" value="Abhydrolase_1"/>
    <property type="match status" value="1"/>
</dbReference>
<keyword evidence="5" id="KW-1185">Reference proteome</keyword>
<dbReference type="InterPro" id="IPR029058">
    <property type="entry name" value="AB_hydrolase_fold"/>
</dbReference>
<accession>A0A1M6U140</accession>
<sequence length="688" mass="74584">MRQTHGTTSRGIAWAVHGSGTPAVFLTAPWAVIHSGMWKAQVPYLARHHRVITADPLGNGRSRRSADPAEHTVDALVGDLIDVLDATGTQRAVLVGHCTAAFRALMAAGRHPDRVLGVVLLDPNVKALAPELPARAVHSRTEPLDTDEGWAKDNHHYWRRDYRGFLEFFFAELVTEPHMHKVVEDCVAWGLQTTPEVLIATQLAGGPAASVEEVHAVVAAVTCPALVINSRDDRCIPPERGRALADLLGADLLELPDAGHLAMATRPVVVNRALHAFASRFAPAPPPRRRWRGPRALMVSSPIGLGHTRRDLAIARELRALHPGLTIDWLAQPPVDAVVAAAGERVHPASRHLAAESVHIEAEAGEHDVRVFEALRRMDAVLVANFHVFDDVLDEGYDLVVADEGWEVDHFWHENPDRKRSAYAWLTDFVGWLPMPAGGDREALLTADLNARTLDHVARLPHVRDRAVFIGEPVDVLDAPFGPGCRRSGSGPASTTRSAATSPGSSPPADREELRAELGYRADEQICLVTAGGSGVGAHLLRRVAAAHPQIRRAVPGLRMIVVTGPRTDPAAIGAPPGVEVRGFVPDLHRHLAACDVAVVQGGLATTMELTAAGRPFVYVPLGNHFEQQIHVRHRLQRHRAGRCVRYPDATPDRLADAITAELARTPDYLPVPTDGARRAAELIAELL</sequence>
<dbReference type="Gene3D" id="3.40.50.1820">
    <property type="entry name" value="alpha/beta hydrolase"/>
    <property type="match status" value="1"/>
</dbReference>
<evidence type="ECO:0000256" key="1">
    <source>
        <dbReference type="SAM" id="MobiDB-lite"/>
    </source>
</evidence>
<dbReference type="PANTHER" id="PTHR43798">
    <property type="entry name" value="MONOACYLGLYCEROL LIPASE"/>
    <property type="match status" value="1"/>
</dbReference>
<evidence type="ECO:0000259" key="2">
    <source>
        <dbReference type="Pfam" id="PF00561"/>
    </source>
</evidence>
<dbReference type="RefSeq" id="WP_200803883.1">
    <property type="nucleotide sequence ID" value="NZ_FRAP01000009.1"/>
</dbReference>
<evidence type="ECO:0000259" key="3">
    <source>
        <dbReference type="Pfam" id="PF04101"/>
    </source>
</evidence>
<feature type="domain" description="Glycosyl transferase family 28 C-terminal" evidence="3">
    <location>
        <begin position="532"/>
        <end position="666"/>
    </location>
</feature>
<dbReference type="STRING" id="1848.SAMN05443637_10967"/>
<dbReference type="SUPFAM" id="SSF53756">
    <property type="entry name" value="UDP-Glycosyltransferase/glycogen phosphorylase"/>
    <property type="match status" value="1"/>
</dbReference>
<dbReference type="Gene3D" id="3.40.50.2000">
    <property type="entry name" value="Glycogen Phosphorylase B"/>
    <property type="match status" value="1"/>
</dbReference>
<feature type="compositionally biased region" description="Low complexity" evidence="1">
    <location>
        <begin position="486"/>
        <end position="508"/>
    </location>
</feature>
<dbReference type="SUPFAM" id="SSF53474">
    <property type="entry name" value="alpha/beta-Hydrolases"/>
    <property type="match status" value="1"/>
</dbReference>
<dbReference type="GO" id="GO:0016758">
    <property type="term" value="F:hexosyltransferase activity"/>
    <property type="evidence" value="ECO:0007669"/>
    <property type="project" value="InterPro"/>
</dbReference>
<gene>
    <name evidence="4" type="ORF">SAMN05443637_10967</name>
</gene>
<feature type="domain" description="AB hydrolase-1" evidence="2">
    <location>
        <begin position="34"/>
        <end position="266"/>
    </location>
</feature>
<dbReference type="InterPro" id="IPR007235">
    <property type="entry name" value="Glyco_trans_28_C"/>
</dbReference>
<organism evidence="4 5">
    <name type="scientific">Pseudonocardia thermophila</name>
    <dbReference type="NCBI Taxonomy" id="1848"/>
    <lineage>
        <taxon>Bacteria</taxon>
        <taxon>Bacillati</taxon>
        <taxon>Actinomycetota</taxon>
        <taxon>Actinomycetes</taxon>
        <taxon>Pseudonocardiales</taxon>
        <taxon>Pseudonocardiaceae</taxon>
        <taxon>Pseudonocardia</taxon>
    </lineage>
</organism>
<dbReference type="AlphaFoldDB" id="A0A1M6U140"/>
<dbReference type="InterPro" id="IPR050266">
    <property type="entry name" value="AB_hydrolase_sf"/>
</dbReference>
<dbReference type="InterPro" id="IPR000073">
    <property type="entry name" value="AB_hydrolase_1"/>
</dbReference>
<feature type="region of interest" description="Disordered" evidence="1">
    <location>
        <begin position="481"/>
        <end position="512"/>
    </location>
</feature>